<dbReference type="InterPro" id="IPR024019">
    <property type="entry name" value="CHP04096"/>
</dbReference>
<sequence>MLLDRLIAMAENFALIVQLCQVSPIGKLLPGALYVHREALHQLDPILQSYEQQARINQHLSEATIIKFSTDKPKISYLFYPDFDREPHPVLTKSLVVDLGTLILSEWNYQNADNPPILHRKETFVTRDYPFYEQFEHLTKIESALGLLNSSYPIGTKQEWQRLLRKHHLDFAGDYLVCNLEGQREKSIIIDRHKAALVRKTLSRPARLALAAGLFLPETTFFDYGCGYGGDIERIAEQGYQSEGWDPYYRPDSPLIESDIVNLGYVINVIESAEERQEALLKAWQLTRQVLIVSAQILIDDSERGLMAYEDGIITRRNTFQKYYQQEELKRYIDSSLGVDSIPITLGIYLVFREEEKAETFRLSRCRSRATTPKIKTHLKRFEDYEDLLTPLMEFYTQQGRLPVAGELLQEEEIKAEFGTFRRAFQVILQVTEAEEWEIIADKRRADLLLYLALSQFSHCPKVRELSPATRADFKALFGSYRNACALAEEVLISAGNLPAIARTCENSSLGKLSRYSLTIHISILEKLPMLLRLYEGCASQTIGRLENANVIRLSFRQPKISYLYYPNFDTEIHPILATSMDVYLGSADFSFRDYRDSPNPPILHEKELLVTADYPNYDKLVRLTQLEKDWGLLEDRKAIERLQGWQKCLEENCATIKGYQILWRKDADPYKVRILRAKINARRNQNKSS</sequence>
<dbReference type="EMBL" id="BEYQ01000001">
    <property type="protein sequence ID" value="GBD51070.1"/>
    <property type="molecule type" value="Genomic_DNA"/>
</dbReference>
<name>A0A9P3DDU3_MICAE</name>
<evidence type="ECO:0008006" key="3">
    <source>
        <dbReference type="Google" id="ProtNLM"/>
    </source>
</evidence>
<proteinExistence type="predicted"/>
<dbReference type="AlphaFoldDB" id="A0A9P3DDU3"/>
<organism evidence="1 2">
    <name type="scientific">Microcystis aeruginosa NIES-298</name>
    <dbReference type="NCBI Taxonomy" id="449468"/>
    <lineage>
        <taxon>Bacteria</taxon>
        <taxon>Bacillati</taxon>
        <taxon>Cyanobacteriota</taxon>
        <taxon>Cyanophyceae</taxon>
        <taxon>Oscillatoriophycideae</taxon>
        <taxon>Chroococcales</taxon>
        <taxon>Microcystaceae</taxon>
        <taxon>Microcystis</taxon>
    </lineage>
</organism>
<protein>
    <recommendedName>
        <fullName evidence="3">DNA phosphorothioation-associated methyltransferase</fullName>
    </recommendedName>
</protein>
<evidence type="ECO:0000313" key="2">
    <source>
        <dbReference type="Proteomes" id="UP000236321"/>
    </source>
</evidence>
<evidence type="ECO:0000313" key="1">
    <source>
        <dbReference type="EMBL" id="GBD51070.1"/>
    </source>
</evidence>
<dbReference type="NCBIfam" id="TIGR04096">
    <property type="entry name" value="dnd_rel_methyl"/>
    <property type="match status" value="1"/>
</dbReference>
<reference evidence="2" key="1">
    <citation type="submission" date="2017-12" db="EMBL/GenBank/DDBJ databases">
        <title>Improved Draft Genome Sequence of Microcystis aeruginosa NIES-298, a Microcystin-Producing Cyanobacterium from Lake Kasumigaura, Japan.</title>
        <authorList>
            <person name="Yamaguchi H."/>
            <person name="Suzuki S."/>
            <person name="Kawachi M."/>
        </authorList>
    </citation>
    <scope>NUCLEOTIDE SEQUENCE [LARGE SCALE GENOMIC DNA]</scope>
    <source>
        <strain evidence="2">NIES-298</strain>
    </source>
</reference>
<dbReference type="Proteomes" id="UP000236321">
    <property type="component" value="Unassembled WGS sequence"/>
</dbReference>
<accession>A0A9P3DDU3</accession>
<gene>
    <name evidence="1" type="ORF">BGM30_01630</name>
</gene>
<comment type="caution">
    <text evidence="1">The sequence shown here is derived from an EMBL/GenBank/DDBJ whole genome shotgun (WGS) entry which is preliminary data.</text>
</comment>